<dbReference type="Pfam" id="PF06912">
    <property type="entry name" value="DUF1275"/>
    <property type="match status" value="1"/>
</dbReference>
<evidence type="ECO:0000256" key="1">
    <source>
        <dbReference type="SAM" id="Phobius"/>
    </source>
</evidence>
<reference evidence="2" key="2">
    <citation type="submission" date="2023-05" db="EMBL/GenBank/DDBJ databases">
        <authorList>
            <consortium name="Lawrence Berkeley National Laboratory"/>
            <person name="Steindorff A."/>
            <person name="Hensen N."/>
            <person name="Bonometti L."/>
            <person name="Westerberg I."/>
            <person name="Brannstrom I.O."/>
            <person name="Guillou S."/>
            <person name="Cros-Aarteil S."/>
            <person name="Calhoun S."/>
            <person name="Haridas S."/>
            <person name="Kuo A."/>
            <person name="Mondo S."/>
            <person name="Pangilinan J."/>
            <person name="Riley R."/>
            <person name="Labutti K."/>
            <person name="Andreopoulos B."/>
            <person name="Lipzen A."/>
            <person name="Chen C."/>
            <person name="Yanf M."/>
            <person name="Daum C."/>
            <person name="Ng V."/>
            <person name="Clum A."/>
            <person name="Ohm R."/>
            <person name="Martin F."/>
            <person name="Silar P."/>
            <person name="Natvig D."/>
            <person name="Lalanne C."/>
            <person name="Gautier V."/>
            <person name="Ament-Velasquez S.L."/>
            <person name="Kruys A."/>
            <person name="Hutchinson M.I."/>
            <person name="Powell A.J."/>
            <person name="Barry K."/>
            <person name="Miller A.N."/>
            <person name="Grigoriev I.V."/>
            <person name="Debuchy R."/>
            <person name="Gladieux P."/>
            <person name="Thoren M.H."/>
            <person name="Johannesson H."/>
        </authorList>
    </citation>
    <scope>NUCLEOTIDE SEQUENCE</scope>
    <source>
        <strain evidence="2">CBS 359.72</strain>
    </source>
</reference>
<keyword evidence="1" id="KW-0472">Membrane</keyword>
<dbReference type="InterPro" id="IPR010699">
    <property type="entry name" value="DUF1275"/>
</dbReference>
<protein>
    <recommendedName>
        <fullName evidence="4">DUF1275 domain protein</fullName>
    </recommendedName>
</protein>
<keyword evidence="3" id="KW-1185">Reference proteome</keyword>
<feature type="transmembrane region" description="Helical" evidence="1">
    <location>
        <begin position="44"/>
        <end position="70"/>
    </location>
</feature>
<evidence type="ECO:0008006" key="4">
    <source>
        <dbReference type="Google" id="ProtNLM"/>
    </source>
</evidence>
<keyword evidence="1" id="KW-0812">Transmembrane</keyword>
<keyword evidence="1" id="KW-1133">Transmembrane helix</keyword>
<accession>A0AAN7HGK3</accession>
<organism evidence="2 3">
    <name type="scientific">Corynascus novoguineensis</name>
    <dbReference type="NCBI Taxonomy" id="1126955"/>
    <lineage>
        <taxon>Eukaryota</taxon>
        <taxon>Fungi</taxon>
        <taxon>Dikarya</taxon>
        <taxon>Ascomycota</taxon>
        <taxon>Pezizomycotina</taxon>
        <taxon>Sordariomycetes</taxon>
        <taxon>Sordariomycetidae</taxon>
        <taxon>Sordariales</taxon>
        <taxon>Chaetomiaceae</taxon>
        <taxon>Corynascus</taxon>
    </lineage>
</organism>
<feature type="transmembrane region" description="Helical" evidence="1">
    <location>
        <begin position="90"/>
        <end position="109"/>
    </location>
</feature>
<evidence type="ECO:0000313" key="3">
    <source>
        <dbReference type="Proteomes" id="UP001303647"/>
    </source>
</evidence>
<feature type="transmembrane region" description="Helical" evidence="1">
    <location>
        <begin position="242"/>
        <end position="265"/>
    </location>
</feature>
<dbReference type="EMBL" id="MU857730">
    <property type="protein sequence ID" value="KAK4244637.1"/>
    <property type="molecule type" value="Genomic_DNA"/>
</dbReference>
<dbReference type="PANTHER" id="PTHR37488:SF1">
    <property type="entry name" value="DUF1275 DOMAIN PROTEIN"/>
    <property type="match status" value="1"/>
</dbReference>
<proteinExistence type="predicted"/>
<dbReference type="PANTHER" id="PTHR37488">
    <property type="entry name" value="DUF1275 DOMAIN-CONTAINING PROTEIN"/>
    <property type="match status" value="1"/>
</dbReference>
<sequence>MFSNTSAGEVTPLLSTSHRPRARSLLSRWHKHLRVDVSRDWADCILVFCYLITGLLDSASISVWGSFVSMQTGNTVYLGLGLASPSASTRWIKSGTSLVAFCVGSFLFSRFHRCFSPKRRWVLAASFATQAALTAAAAASITATTTTSAATRPGRENNDAGWRVLVPIALVALQSCGQAVVSRVLRYNGLPSVVLTSLYCDLFSDADLFALRNNVERNQRAAAPLSLLLGAFIGGKFARSSLGVAGALWAASALKAALVLVWLAWPAAVAEEAL</sequence>
<feature type="transmembrane region" description="Helical" evidence="1">
    <location>
        <begin position="121"/>
        <end position="141"/>
    </location>
</feature>
<reference evidence="2" key="1">
    <citation type="journal article" date="2023" name="Mol. Phylogenet. Evol.">
        <title>Genome-scale phylogeny and comparative genomics of the fungal order Sordariales.</title>
        <authorList>
            <person name="Hensen N."/>
            <person name="Bonometti L."/>
            <person name="Westerberg I."/>
            <person name="Brannstrom I.O."/>
            <person name="Guillou S."/>
            <person name="Cros-Aarteil S."/>
            <person name="Calhoun S."/>
            <person name="Haridas S."/>
            <person name="Kuo A."/>
            <person name="Mondo S."/>
            <person name="Pangilinan J."/>
            <person name="Riley R."/>
            <person name="LaButti K."/>
            <person name="Andreopoulos B."/>
            <person name="Lipzen A."/>
            <person name="Chen C."/>
            <person name="Yan M."/>
            <person name="Daum C."/>
            <person name="Ng V."/>
            <person name="Clum A."/>
            <person name="Steindorff A."/>
            <person name="Ohm R.A."/>
            <person name="Martin F."/>
            <person name="Silar P."/>
            <person name="Natvig D.O."/>
            <person name="Lalanne C."/>
            <person name="Gautier V."/>
            <person name="Ament-Velasquez S.L."/>
            <person name="Kruys A."/>
            <person name="Hutchinson M.I."/>
            <person name="Powell A.J."/>
            <person name="Barry K."/>
            <person name="Miller A.N."/>
            <person name="Grigoriev I.V."/>
            <person name="Debuchy R."/>
            <person name="Gladieux P."/>
            <person name="Hiltunen Thoren M."/>
            <person name="Johannesson H."/>
        </authorList>
    </citation>
    <scope>NUCLEOTIDE SEQUENCE</scope>
    <source>
        <strain evidence="2">CBS 359.72</strain>
    </source>
</reference>
<dbReference type="AlphaFoldDB" id="A0AAN7HGK3"/>
<comment type="caution">
    <text evidence="2">The sequence shown here is derived from an EMBL/GenBank/DDBJ whole genome shotgun (WGS) entry which is preliminary data.</text>
</comment>
<evidence type="ECO:0000313" key="2">
    <source>
        <dbReference type="EMBL" id="KAK4244637.1"/>
    </source>
</evidence>
<feature type="transmembrane region" description="Helical" evidence="1">
    <location>
        <begin position="161"/>
        <end position="181"/>
    </location>
</feature>
<dbReference type="Proteomes" id="UP001303647">
    <property type="component" value="Unassembled WGS sequence"/>
</dbReference>
<name>A0AAN7HGK3_9PEZI</name>
<gene>
    <name evidence="2" type="ORF">C7999DRAFT_17130</name>
</gene>